<name>A0A0F6R7J2_9CAUD</name>
<reference evidence="1 2" key="1">
    <citation type="journal article" date="2015" name="J. Virol.">
        <title>Sinorhizobium meliloti Phage ?M9 Defines a New Group of T4 Superfamily Phages with Unusual Genomic Features but a Common T=16 Capsid.</title>
        <authorList>
            <person name="Johnson M.C."/>
            <person name="Tatum K.B."/>
            <person name="Lynn J.S."/>
            <person name="Brewer T.E."/>
            <person name="Lu S."/>
            <person name="Washburn B.K."/>
            <person name="Stroupe M.E."/>
            <person name="Jones K.M."/>
        </authorList>
    </citation>
    <scope>NUCLEOTIDE SEQUENCE [LARGE SCALE GENOMIC DNA]</scope>
</reference>
<accession>A0A0F6R7J2</accession>
<reference evidence="2" key="2">
    <citation type="submission" date="2015-03" db="EMBL/GenBank/DDBJ databases">
        <title>The genome and structure of Sinorhizobium meliloti phage phiM9.</title>
        <authorList>
            <person name="Johnson M.C."/>
            <person name="Tatum K.B."/>
            <person name="Lynn J.S."/>
            <person name="Brewer T.E."/>
            <person name="Washburn B.K."/>
            <person name="Stroupe M.E."/>
            <person name="Jones K.M."/>
        </authorList>
    </citation>
    <scope>NUCLEOTIDE SEQUENCE [LARGE SCALE GENOMIC DNA]</scope>
</reference>
<dbReference type="Proteomes" id="UP000033804">
    <property type="component" value="Segment"/>
</dbReference>
<dbReference type="GeneID" id="26517790"/>
<protein>
    <recommendedName>
        <fullName evidence="3">WGR domain-containing protein</fullName>
    </recommendedName>
</protein>
<evidence type="ECO:0000313" key="1">
    <source>
        <dbReference type="EMBL" id="AKE44738.1"/>
    </source>
</evidence>
<dbReference type="KEGG" id="vg:26517790"/>
<evidence type="ECO:0000313" key="2">
    <source>
        <dbReference type="Proteomes" id="UP000033804"/>
    </source>
</evidence>
<dbReference type="RefSeq" id="YP_009189492.1">
    <property type="nucleotide sequence ID" value="NC_028676.1"/>
</dbReference>
<keyword evidence="2" id="KW-1185">Reference proteome</keyword>
<organism evidence="1 2">
    <name type="scientific">Sinorhizobium phage phiM9</name>
    <dbReference type="NCBI Taxonomy" id="1636182"/>
    <lineage>
        <taxon>Viruses</taxon>
        <taxon>Duplodnaviria</taxon>
        <taxon>Heunggongvirae</taxon>
        <taxon>Uroviricota</taxon>
        <taxon>Caudoviricetes</taxon>
        <taxon>Pootjesviridae</taxon>
        <taxon>Emnonavirus</taxon>
        <taxon>Emnonavirus phiM9</taxon>
    </lineage>
</organism>
<evidence type="ECO:0008006" key="3">
    <source>
        <dbReference type="Google" id="ProtNLM"/>
    </source>
</evidence>
<gene>
    <name evidence="1" type="ORF">Sm_phiM9_110</name>
</gene>
<proteinExistence type="predicted"/>
<sequence length="53" mass="6139">MAFPIRYEIDPKTFTVYSVVGTTWGGPARNFVKECKSLDEAEETVERLKRMKL</sequence>
<dbReference type="EMBL" id="KP881232">
    <property type="protein sequence ID" value="AKE44738.1"/>
    <property type="molecule type" value="Genomic_DNA"/>
</dbReference>